<evidence type="ECO:0000256" key="1">
    <source>
        <dbReference type="ARBA" id="ARBA00022460"/>
    </source>
</evidence>
<gene>
    <name evidence="5" type="ORF">LSINAPIS_LOCUS11551</name>
</gene>
<evidence type="ECO:0008006" key="7">
    <source>
        <dbReference type="Google" id="ProtNLM"/>
    </source>
</evidence>
<feature type="chain" id="PRO_5022913874" description="Cuticle protein" evidence="4">
    <location>
        <begin position="16"/>
        <end position="325"/>
    </location>
</feature>
<sequence length="325" mass="37719">MYIQFFVMLFTRVWSQELPTPSSQLAPRHFNYHPYMLRQFLEETPAPTKPPLVVTARPLAESVARSELNNSIASSSFLDPVTYRPNYLDDLNFVKEYEAQNYAFSYVVKDQKTGDDFSHKQQSHGSATNGEYRVRLPDGRVQIVSYTADDNGYNADVRYEDAKNVNFYNQNNNHQINDYSNRQTTNLNNYRDEIPVKENQYDSKELYDYPDYKNSDDFNLITTTFRPVTNKPYFLSTLKPAYDEIKHLFTTPNSLNIDINSPSSPNYDSATDNVVLIGGKNRYTDYTHLNNLNYLSTPTRHPSTYFNLNNKYTSNTLLSDSFITK</sequence>
<name>A0A5E4QV03_9NEOP</name>
<reference evidence="5 6" key="1">
    <citation type="submission" date="2017-07" db="EMBL/GenBank/DDBJ databases">
        <authorList>
            <person name="Talla V."/>
            <person name="Backstrom N."/>
        </authorList>
    </citation>
    <scope>NUCLEOTIDE SEQUENCE [LARGE SCALE GENOMIC DNA]</scope>
</reference>
<evidence type="ECO:0000313" key="5">
    <source>
        <dbReference type="EMBL" id="VVD01033.1"/>
    </source>
</evidence>
<proteinExistence type="predicted"/>
<dbReference type="PROSITE" id="PS00233">
    <property type="entry name" value="CHIT_BIND_RR_1"/>
    <property type="match status" value="1"/>
</dbReference>
<protein>
    <recommendedName>
        <fullName evidence="7">Cuticle protein</fullName>
    </recommendedName>
</protein>
<dbReference type="GO" id="GO:0005615">
    <property type="term" value="C:extracellular space"/>
    <property type="evidence" value="ECO:0007669"/>
    <property type="project" value="TreeGrafter"/>
</dbReference>
<dbReference type="GO" id="GO:0031012">
    <property type="term" value="C:extracellular matrix"/>
    <property type="evidence" value="ECO:0007669"/>
    <property type="project" value="TreeGrafter"/>
</dbReference>
<dbReference type="AlphaFoldDB" id="A0A5E4QV03"/>
<dbReference type="EMBL" id="FZQP02005111">
    <property type="protein sequence ID" value="VVD01033.1"/>
    <property type="molecule type" value="Genomic_DNA"/>
</dbReference>
<dbReference type="GO" id="GO:0042302">
    <property type="term" value="F:structural constituent of cuticle"/>
    <property type="evidence" value="ECO:0007669"/>
    <property type="project" value="UniProtKB-UniRule"/>
</dbReference>
<dbReference type="PANTHER" id="PTHR12236:SF79">
    <property type="entry name" value="CUTICULAR PROTEIN 50CB-RELATED"/>
    <property type="match status" value="1"/>
</dbReference>
<keyword evidence="6" id="KW-1185">Reference proteome</keyword>
<dbReference type="Pfam" id="PF00379">
    <property type="entry name" value="Chitin_bind_4"/>
    <property type="match status" value="1"/>
</dbReference>
<evidence type="ECO:0000256" key="4">
    <source>
        <dbReference type="SAM" id="SignalP"/>
    </source>
</evidence>
<dbReference type="PANTHER" id="PTHR12236">
    <property type="entry name" value="STRUCTURAL CONTITUENT OF CUTICLE"/>
    <property type="match status" value="1"/>
</dbReference>
<dbReference type="InterPro" id="IPR031311">
    <property type="entry name" value="CHIT_BIND_RR_consensus"/>
</dbReference>
<dbReference type="InterPro" id="IPR051217">
    <property type="entry name" value="Insect_Cuticle_Struc_Prot"/>
</dbReference>
<evidence type="ECO:0000256" key="2">
    <source>
        <dbReference type="ARBA" id="ARBA00022729"/>
    </source>
</evidence>
<keyword evidence="1 3" id="KW-0193">Cuticle</keyword>
<dbReference type="Proteomes" id="UP000324832">
    <property type="component" value="Unassembled WGS sequence"/>
</dbReference>
<accession>A0A5E4QV03</accession>
<dbReference type="PROSITE" id="PS51155">
    <property type="entry name" value="CHIT_BIND_RR_2"/>
    <property type="match status" value="1"/>
</dbReference>
<evidence type="ECO:0000256" key="3">
    <source>
        <dbReference type="PROSITE-ProRule" id="PRU00497"/>
    </source>
</evidence>
<keyword evidence="2 4" id="KW-0732">Signal</keyword>
<dbReference type="InterPro" id="IPR000618">
    <property type="entry name" value="Insect_cuticle"/>
</dbReference>
<evidence type="ECO:0000313" key="6">
    <source>
        <dbReference type="Proteomes" id="UP000324832"/>
    </source>
</evidence>
<organism evidence="5 6">
    <name type="scientific">Leptidea sinapis</name>
    <dbReference type="NCBI Taxonomy" id="189913"/>
    <lineage>
        <taxon>Eukaryota</taxon>
        <taxon>Metazoa</taxon>
        <taxon>Ecdysozoa</taxon>
        <taxon>Arthropoda</taxon>
        <taxon>Hexapoda</taxon>
        <taxon>Insecta</taxon>
        <taxon>Pterygota</taxon>
        <taxon>Neoptera</taxon>
        <taxon>Endopterygota</taxon>
        <taxon>Lepidoptera</taxon>
        <taxon>Glossata</taxon>
        <taxon>Ditrysia</taxon>
        <taxon>Papilionoidea</taxon>
        <taxon>Pieridae</taxon>
        <taxon>Dismorphiinae</taxon>
        <taxon>Leptidea</taxon>
    </lineage>
</organism>
<feature type="signal peptide" evidence="4">
    <location>
        <begin position="1"/>
        <end position="15"/>
    </location>
</feature>